<dbReference type="EMBL" id="MT142917">
    <property type="protein sequence ID" value="QJA90504.1"/>
    <property type="molecule type" value="Genomic_DNA"/>
</dbReference>
<accession>A0A6M3LAW0</accession>
<dbReference type="EMBL" id="MT142237">
    <property type="protein sequence ID" value="QJA76684.1"/>
    <property type="molecule type" value="Genomic_DNA"/>
</dbReference>
<name>A0A6M3LAW0_9ZZZZ</name>
<evidence type="ECO:0000313" key="2">
    <source>
        <dbReference type="EMBL" id="QJA90504.1"/>
    </source>
</evidence>
<sequence length="369" mass="40742">MPYSSKKPYLYSKKSFAEAKDIPGRFFKQFSGKESVSIKPYLSDSYLEMEREIPHWTAKGNSVTEKEGILRCVLCCSWCWSYNECESILVAMDDSYGPWIRGGTWSVEGPMLGFVEFEEPRSINTQLYGVGLKSDLGIEIFIDVDEFALVQENNFAKFTVTYREPDIGKVAPGLCRYNMWVYCETTQCPPDVSISWDDTNSAETIARLGTVNIFVLDGEGPYDWEVSGTGFSLGAAQTDDKSNTLSADGTACGPATITVTDACVESTVGYVRCTDASGWAYKDLWGYAACGYACSRSGWYDTTSYIIVGKDAITHTCWNNGSCSISAYDCTPAGYGIFAGDVLEDCTNYATSGYNKAVNETKHYGWECS</sequence>
<organism evidence="2">
    <name type="scientific">viral metagenome</name>
    <dbReference type="NCBI Taxonomy" id="1070528"/>
    <lineage>
        <taxon>unclassified sequences</taxon>
        <taxon>metagenomes</taxon>
        <taxon>organismal metagenomes</taxon>
    </lineage>
</organism>
<reference evidence="2" key="1">
    <citation type="submission" date="2020-03" db="EMBL/GenBank/DDBJ databases">
        <title>The deep terrestrial virosphere.</title>
        <authorList>
            <person name="Holmfeldt K."/>
            <person name="Nilsson E."/>
            <person name="Simone D."/>
            <person name="Lopez-Fernandez M."/>
            <person name="Wu X."/>
            <person name="de Brujin I."/>
            <person name="Lundin D."/>
            <person name="Andersson A."/>
            <person name="Bertilsson S."/>
            <person name="Dopson M."/>
        </authorList>
    </citation>
    <scope>NUCLEOTIDE SEQUENCE</scope>
    <source>
        <strain evidence="1">MM415A01465</strain>
        <strain evidence="2">MM415B02366</strain>
    </source>
</reference>
<protein>
    <submittedName>
        <fullName evidence="2">Uncharacterized protein</fullName>
    </submittedName>
</protein>
<evidence type="ECO:0000313" key="1">
    <source>
        <dbReference type="EMBL" id="QJA76684.1"/>
    </source>
</evidence>
<proteinExistence type="predicted"/>
<gene>
    <name evidence="1" type="ORF">MM415A01465_0011</name>
    <name evidence="2" type="ORF">MM415B02366_0010</name>
</gene>
<dbReference type="AlphaFoldDB" id="A0A6M3LAW0"/>